<keyword evidence="13" id="KW-0418">Kinase</keyword>
<accession>A0A835V2H8</accession>
<evidence type="ECO:0000256" key="13">
    <source>
        <dbReference type="ARBA" id="ARBA00022777"/>
    </source>
</evidence>
<evidence type="ECO:0000256" key="16">
    <source>
        <dbReference type="ARBA" id="ARBA00023136"/>
    </source>
</evidence>
<dbReference type="FunFam" id="1.10.510.10:FF:000309">
    <property type="entry name" value="Leucine-rich repeat receptor-like protein kinase"/>
    <property type="match status" value="1"/>
</dbReference>
<dbReference type="SUPFAM" id="SSF56112">
    <property type="entry name" value="Protein kinase-like (PK-like)"/>
    <property type="match status" value="1"/>
</dbReference>
<dbReference type="Pfam" id="PF13855">
    <property type="entry name" value="LRR_8"/>
    <property type="match status" value="1"/>
</dbReference>
<proteinExistence type="inferred from homology"/>
<evidence type="ECO:0000313" key="25">
    <source>
        <dbReference type="EMBL" id="KAG0484974.1"/>
    </source>
</evidence>
<evidence type="ECO:0000256" key="21">
    <source>
        <dbReference type="PROSITE-ProRule" id="PRU10141"/>
    </source>
</evidence>
<dbReference type="Pfam" id="PF08263">
    <property type="entry name" value="LRRNT_2"/>
    <property type="match status" value="1"/>
</dbReference>
<feature type="transmembrane region" description="Helical" evidence="22">
    <location>
        <begin position="705"/>
        <end position="727"/>
    </location>
</feature>
<keyword evidence="16 22" id="KW-0472">Membrane</keyword>
<keyword evidence="12 21" id="KW-0547">Nucleotide-binding</keyword>
<dbReference type="FunFam" id="3.80.10.10:FF:000213">
    <property type="entry name" value="Tyrosine-sulfated glycopeptide receptor 1"/>
    <property type="match status" value="1"/>
</dbReference>
<dbReference type="PROSITE" id="PS00108">
    <property type="entry name" value="PROTEIN_KINASE_ST"/>
    <property type="match status" value="1"/>
</dbReference>
<comment type="subcellular location">
    <subcellularLocation>
        <location evidence="1">Cell membrane</location>
        <topology evidence="1">Single-pass membrane protein</topology>
    </subcellularLocation>
</comment>
<dbReference type="InterPro" id="IPR013210">
    <property type="entry name" value="LRR_N_plant-typ"/>
</dbReference>
<dbReference type="EMBL" id="JADCNL010000004">
    <property type="protein sequence ID" value="KAG0484974.1"/>
    <property type="molecule type" value="Genomic_DNA"/>
</dbReference>
<protein>
    <recommendedName>
        <fullName evidence="4">non-specific serine/threonine protein kinase</fullName>
        <ecNumber evidence="4">2.7.11.1</ecNumber>
    </recommendedName>
</protein>
<dbReference type="SUPFAM" id="SSF52047">
    <property type="entry name" value="RNI-like"/>
    <property type="match status" value="1"/>
</dbReference>
<evidence type="ECO:0000256" key="22">
    <source>
        <dbReference type="SAM" id="Phobius"/>
    </source>
</evidence>
<dbReference type="InterPro" id="IPR003591">
    <property type="entry name" value="Leu-rich_rpt_typical-subtyp"/>
</dbReference>
<dbReference type="PROSITE" id="PS51450">
    <property type="entry name" value="LRR"/>
    <property type="match status" value="1"/>
</dbReference>
<dbReference type="InterPro" id="IPR017441">
    <property type="entry name" value="Protein_kinase_ATP_BS"/>
</dbReference>
<keyword evidence="18" id="KW-0325">Glycoprotein</keyword>
<dbReference type="PROSITE" id="PS50011">
    <property type="entry name" value="PROTEIN_KINASE_DOM"/>
    <property type="match status" value="1"/>
</dbReference>
<dbReference type="SMART" id="SM00369">
    <property type="entry name" value="LRR_TYP"/>
    <property type="match status" value="8"/>
</dbReference>
<evidence type="ECO:0000256" key="17">
    <source>
        <dbReference type="ARBA" id="ARBA00023170"/>
    </source>
</evidence>
<evidence type="ECO:0000256" key="8">
    <source>
        <dbReference type="ARBA" id="ARBA00022679"/>
    </source>
</evidence>
<dbReference type="InterPro" id="IPR055414">
    <property type="entry name" value="LRR_R13L4/SHOC2-like"/>
</dbReference>
<evidence type="ECO:0000256" key="23">
    <source>
        <dbReference type="SAM" id="SignalP"/>
    </source>
</evidence>
<evidence type="ECO:0000313" key="26">
    <source>
        <dbReference type="Proteomes" id="UP000636800"/>
    </source>
</evidence>
<comment type="caution">
    <text evidence="25">The sequence shown here is derived from an EMBL/GenBank/DDBJ whole genome shotgun (WGS) entry which is preliminary data.</text>
</comment>
<comment type="similarity">
    <text evidence="3">Belongs to the RLP family.</text>
</comment>
<organism evidence="25 26">
    <name type="scientific">Vanilla planifolia</name>
    <name type="common">Vanilla</name>
    <dbReference type="NCBI Taxonomy" id="51239"/>
    <lineage>
        <taxon>Eukaryota</taxon>
        <taxon>Viridiplantae</taxon>
        <taxon>Streptophyta</taxon>
        <taxon>Embryophyta</taxon>
        <taxon>Tracheophyta</taxon>
        <taxon>Spermatophyta</taxon>
        <taxon>Magnoliopsida</taxon>
        <taxon>Liliopsida</taxon>
        <taxon>Asparagales</taxon>
        <taxon>Orchidaceae</taxon>
        <taxon>Vanilloideae</taxon>
        <taxon>Vanilleae</taxon>
        <taxon>Vanilla</taxon>
    </lineage>
</organism>
<comment type="catalytic activity">
    <reaction evidence="20">
        <text>L-seryl-[protein] + ATP = O-phospho-L-seryl-[protein] + ADP + H(+)</text>
        <dbReference type="Rhea" id="RHEA:17989"/>
        <dbReference type="Rhea" id="RHEA-COMP:9863"/>
        <dbReference type="Rhea" id="RHEA-COMP:11604"/>
        <dbReference type="ChEBI" id="CHEBI:15378"/>
        <dbReference type="ChEBI" id="CHEBI:29999"/>
        <dbReference type="ChEBI" id="CHEBI:30616"/>
        <dbReference type="ChEBI" id="CHEBI:83421"/>
        <dbReference type="ChEBI" id="CHEBI:456216"/>
        <dbReference type="EC" id="2.7.11.1"/>
    </reaction>
</comment>
<evidence type="ECO:0000256" key="14">
    <source>
        <dbReference type="ARBA" id="ARBA00022840"/>
    </source>
</evidence>
<keyword evidence="10 23" id="KW-0732">Signal</keyword>
<dbReference type="InterPro" id="IPR050647">
    <property type="entry name" value="Plant_LRR-RLKs"/>
</dbReference>
<dbReference type="SMART" id="SM00220">
    <property type="entry name" value="S_TKc"/>
    <property type="match status" value="1"/>
</dbReference>
<keyword evidence="26" id="KW-1185">Reference proteome</keyword>
<evidence type="ECO:0000256" key="11">
    <source>
        <dbReference type="ARBA" id="ARBA00022737"/>
    </source>
</evidence>
<feature type="domain" description="Protein kinase" evidence="24">
    <location>
        <begin position="780"/>
        <end position="1051"/>
    </location>
</feature>
<evidence type="ECO:0000256" key="18">
    <source>
        <dbReference type="ARBA" id="ARBA00023180"/>
    </source>
</evidence>
<evidence type="ECO:0000256" key="4">
    <source>
        <dbReference type="ARBA" id="ARBA00012513"/>
    </source>
</evidence>
<dbReference type="Pfam" id="PF07714">
    <property type="entry name" value="PK_Tyr_Ser-Thr"/>
    <property type="match status" value="1"/>
</dbReference>
<dbReference type="FunFam" id="3.30.200.20:FF:000039">
    <property type="entry name" value="receptor-like protein kinase FERONIA"/>
    <property type="match status" value="1"/>
</dbReference>
<keyword evidence="8" id="KW-0808">Transferase</keyword>
<feature type="binding site" evidence="21">
    <location>
        <position position="808"/>
    </location>
    <ligand>
        <name>ATP</name>
        <dbReference type="ChEBI" id="CHEBI:30616"/>
    </ligand>
</feature>
<keyword evidence="14 21" id="KW-0067">ATP-binding</keyword>
<evidence type="ECO:0000256" key="9">
    <source>
        <dbReference type="ARBA" id="ARBA00022692"/>
    </source>
</evidence>
<feature type="chain" id="PRO_5032883447" description="non-specific serine/threonine protein kinase" evidence="23">
    <location>
        <begin position="47"/>
        <end position="1056"/>
    </location>
</feature>
<keyword evidence="11" id="KW-0677">Repeat</keyword>
<evidence type="ECO:0000256" key="19">
    <source>
        <dbReference type="ARBA" id="ARBA00047899"/>
    </source>
</evidence>
<evidence type="ECO:0000259" key="24">
    <source>
        <dbReference type="PROSITE" id="PS50011"/>
    </source>
</evidence>
<dbReference type="PROSITE" id="PS00107">
    <property type="entry name" value="PROTEIN_KINASE_ATP"/>
    <property type="match status" value="1"/>
</dbReference>
<keyword evidence="6" id="KW-0723">Serine/threonine-protein kinase</keyword>
<keyword evidence="17" id="KW-0675">Receptor</keyword>
<dbReference type="PANTHER" id="PTHR48056:SF18">
    <property type="entry name" value="NON-SPECIFIC SERINE_THREONINE PROTEIN KINASE"/>
    <property type="match status" value="1"/>
</dbReference>
<reference evidence="25 26" key="1">
    <citation type="journal article" date="2020" name="Nat. Food">
        <title>A phased Vanilla planifolia genome enables genetic improvement of flavour and production.</title>
        <authorList>
            <person name="Hasing T."/>
            <person name="Tang H."/>
            <person name="Brym M."/>
            <person name="Khazi F."/>
            <person name="Huang T."/>
            <person name="Chambers A.H."/>
        </authorList>
    </citation>
    <scope>NUCLEOTIDE SEQUENCE [LARGE SCALE GENOMIC DNA]</scope>
    <source>
        <tissue evidence="25">Leaf</tissue>
    </source>
</reference>
<dbReference type="PANTHER" id="PTHR48056">
    <property type="entry name" value="LRR RECEPTOR-LIKE SERINE/THREONINE-PROTEIN KINASE-RELATED"/>
    <property type="match status" value="1"/>
</dbReference>
<dbReference type="EC" id="2.7.11.1" evidence="4"/>
<dbReference type="GO" id="GO:0005524">
    <property type="term" value="F:ATP binding"/>
    <property type="evidence" value="ECO:0007669"/>
    <property type="project" value="UniProtKB-UniRule"/>
</dbReference>
<dbReference type="Gene3D" id="1.10.510.10">
    <property type="entry name" value="Transferase(Phosphotransferase) domain 1"/>
    <property type="match status" value="1"/>
</dbReference>
<evidence type="ECO:0000256" key="7">
    <source>
        <dbReference type="ARBA" id="ARBA00022614"/>
    </source>
</evidence>
<evidence type="ECO:0000256" key="6">
    <source>
        <dbReference type="ARBA" id="ARBA00022527"/>
    </source>
</evidence>
<sequence length="1056" mass="115419">MFSGPYFSSPHCVVMGRRGRWSGSVPIGIRCLLFIRLLCSAMLTASQSPSCDLGDLTALLKFSAAMDSAILGWGSNSSTSNCCQWPGVFCDPTVVNGSRVLELDLAGRGLRGLLSNAVAGLDHLRKLNLSFNSLRGPLPANLFRLSRLEFLDVSTNKLSDSLPPEISLSSVIVFNISNNFLNGSIPIFSSSPNLTTIDVRNNSFHGPITANICNSSPKIELLIFSMNSFSGDVPVGFGKCHSLVQLSLDVNRISGSLPDDVFHLSNLKHLHLQQNSLTGPLSAGVGNLTSLVQLDLSDNTFMGTIPDVFDRLRHLESFCAESNGFNGVLPGSLSNLTSLRVLNLRNNSLTGEMSLNFSGMPMLNSLDLGSNSFTGFLPESLSQCSNLNSLNLARNNLRGQIPSSFGRLNSLSYLSLSKNSFTNISSALAILQQCANLTNLVLTMNFHDGGTMPVDGIHGFAKVEVLVIANCGLSGAIPPWLARSINMKILDLSWNQLSGTIPPWLANFDGLFYLDLSNNSLTGEIPKSFAQMKSLISFNESMQAPPTQFFPFFVKRNASGKALQYNNVGSFPPSLILGNNKLVGPIPTGFGNLKMLLMLDLHKNNLSGTIPTELSGMYSLENLDLSYNNLSGSIPATLTALNFLSSFDVSYNNLVGPIPSGGQFSTFTRSDFIGNKGLCGFHLSPCQAATIPYSESRKQKIKATIVGAAFGVGTGIILLLSIVYLFVSRILSKRQEDNAKVVADTDDSPESAGSGLVLLFHNKDSKEISINAIWKSTNNFDQAFIIGCGGFGLVYKATLEDGRRVAIKRLSGDFCQMEREFQSEVEALSRAQHENLVPLQGYCKVGKDRLLIYSFMENGSLDHWLHEKPDGPSKLSWTKRVKIAQGTARGLAYLHQSCQPNIVHRDIKSSNILLDEQFDAHLADFGLARLILPYDTHVTTELVGTLGYIPPEYSQASVATFKGDVYSFGVVLLELLTGRRPVDICKPRGSRELVLWVLEMKREKREAEVFDPHIYHEELEQQLLWVLEIGILCVRESPKLRPSTQQLVSWFDSMET</sequence>
<gene>
    <name evidence="25" type="ORF">HPP92_009053</name>
</gene>
<evidence type="ECO:0000256" key="1">
    <source>
        <dbReference type="ARBA" id="ARBA00004162"/>
    </source>
</evidence>
<dbReference type="Pfam" id="PF23598">
    <property type="entry name" value="LRR_14"/>
    <property type="match status" value="1"/>
</dbReference>
<dbReference type="Gene3D" id="3.30.200.20">
    <property type="entry name" value="Phosphorylase Kinase, domain 1"/>
    <property type="match status" value="1"/>
</dbReference>
<evidence type="ECO:0000256" key="12">
    <source>
        <dbReference type="ARBA" id="ARBA00022741"/>
    </source>
</evidence>
<evidence type="ECO:0000256" key="5">
    <source>
        <dbReference type="ARBA" id="ARBA00022475"/>
    </source>
</evidence>
<dbReference type="SUPFAM" id="SSF52058">
    <property type="entry name" value="L domain-like"/>
    <property type="match status" value="1"/>
</dbReference>
<dbReference type="CDD" id="cd14066">
    <property type="entry name" value="STKc_IRAK"/>
    <property type="match status" value="1"/>
</dbReference>
<keyword evidence="15 22" id="KW-1133">Transmembrane helix</keyword>
<dbReference type="InterPro" id="IPR001611">
    <property type="entry name" value="Leu-rich_rpt"/>
</dbReference>
<name>A0A835V2H8_VANPL</name>
<dbReference type="InterPro" id="IPR000719">
    <property type="entry name" value="Prot_kinase_dom"/>
</dbReference>
<dbReference type="GO" id="GO:0033612">
    <property type="term" value="F:receptor serine/threonine kinase binding"/>
    <property type="evidence" value="ECO:0007669"/>
    <property type="project" value="TreeGrafter"/>
</dbReference>
<dbReference type="GO" id="GO:0005886">
    <property type="term" value="C:plasma membrane"/>
    <property type="evidence" value="ECO:0007669"/>
    <property type="project" value="UniProtKB-SubCell"/>
</dbReference>
<dbReference type="AlphaFoldDB" id="A0A835V2H8"/>
<evidence type="ECO:0000256" key="10">
    <source>
        <dbReference type="ARBA" id="ARBA00022729"/>
    </source>
</evidence>
<dbReference type="FunFam" id="3.80.10.10:FF:000041">
    <property type="entry name" value="LRR receptor-like serine/threonine-protein kinase ERECTA"/>
    <property type="match status" value="1"/>
</dbReference>
<keyword evidence="7" id="KW-0433">Leucine-rich repeat</keyword>
<dbReference type="GO" id="GO:0004674">
    <property type="term" value="F:protein serine/threonine kinase activity"/>
    <property type="evidence" value="ECO:0007669"/>
    <property type="project" value="UniProtKB-KW"/>
</dbReference>
<feature type="signal peptide" evidence="23">
    <location>
        <begin position="1"/>
        <end position="46"/>
    </location>
</feature>
<comment type="catalytic activity">
    <reaction evidence="19">
        <text>L-threonyl-[protein] + ATP = O-phospho-L-threonyl-[protein] + ADP + H(+)</text>
        <dbReference type="Rhea" id="RHEA:46608"/>
        <dbReference type="Rhea" id="RHEA-COMP:11060"/>
        <dbReference type="Rhea" id="RHEA-COMP:11605"/>
        <dbReference type="ChEBI" id="CHEBI:15378"/>
        <dbReference type="ChEBI" id="CHEBI:30013"/>
        <dbReference type="ChEBI" id="CHEBI:30616"/>
        <dbReference type="ChEBI" id="CHEBI:61977"/>
        <dbReference type="ChEBI" id="CHEBI:456216"/>
        <dbReference type="EC" id="2.7.11.1"/>
    </reaction>
</comment>
<comment type="similarity">
    <text evidence="2">Belongs to the protein kinase superfamily. Ser/Thr protein kinase family.</text>
</comment>
<dbReference type="InterPro" id="IPR011009">
    <property type="entry name" value="Kinase-like_dom_sf"/>
</dbReference>
<evidence type="ECO:0000256" key="20">
    <source>
        <dbReference type="ARBA" id="ARBA00048679"/>
    </source>
</evidence>
<dbReference type="Pfam" id="PF00560">
    <property type="entry name" value="LRR_1"/>
    <property type="match status" value="3"/>
</dbReference>
<dbReference type="InterPro" id="IPR008271">
    <property type="entry name" value="Ser/Thr_kinase_AS"/>
</dbReference>
<dbReference type="InterPro" id="IPR032675">
    <property type="entry name" value="LRR_dom_sf"/>
</dbReference>
<evidence type="ECO:0000256" key="3">
    <source>
        <dbReference type="ARBA" id="ARBA00009592"/>
    </source>
</evidence>
<dbReference type="InterPro" id="IPR001245">
    <property type="entry name" value="Ser-Thr/Tyr_kinase_cat_dom"/>
</dbReference>
<dbReference type="Gene3D" id="3.80.10.10">
    <property type="entry name" value="Ribonuclease Inhibitor"/>
    <property type="match status" value="4"/>
</dbReference>
<keyword evidence="5" id="KW-1003">Cell membrane</keyword>
<dbReference type="Proteomes" id="UP000636800">
    <property type="component" value="Unassembled WGS sequence"/>
</dbReference>
<evidence type="ECO:0000256" key="15">
    <source>
        <dbReference type="ARBA" id="ARBA00022989"/>
    </source>
</evidence>
<evidence type="ECO:0000256" key="2">
    <source>
        <dbReference type="ARBA" id="ARBA00008684"/>
    </source>
</evidence>
<keyword evidence="9 22" id="KW-0812">Transmembrane</keyword>